<dbReference type="AlphaFoldDB" id="A0A9D2N5V5"/>
<protein>
    <submittedName>
        <fullName evidence="1">Uncharacterized protein</fullName>
    </submittedName>
</protein>
<dbReference type="Pfam" id="PF18937">
    <property type="entry name" value="DUF5685"/>
    <property type="match status" value="1"/>
</dbReference>
<name>A0A9D2N5V5_9FIRM</name>
<comment type="caution">
    <text evidence="1">The sequence shown here is derived from an EMBL/GenBank/DDBJ whole genome shotgun (WGS) entry which is preliminary data.</text>
</comment>
<proteinExistence type="predicted"/>
<reference evidence="1" key="2">
    <citation type="submission" date="2021-04" db="EMBL/GenBank/DDBJ databases">
        <authorList>
            <person name="Gilroy R."/>
        </authorList>
    </citation>
    <scope>NUCLEOTIDE SEQUENCE</scope>
    <source>
        <strain evidence="1">ChiSxjej6B18-287</strain>
    </source>
</reference>
<evidence type="ECO:0000313" key="1">
    <source>
        <dbReference type="EMBL" id="HJC10538.1"/>
    </source>
</evidence>
<sequence>MFGYVMIDKPELKVKEFYRYKAYYCGLCRTLKEEYGFRGRMTLTYDMTFLIMFLSSLYETENKELSSHCPLHPVKKIPVIQNGISEYGAKMNILLTYFKFEDDWKDDRSLPGIAGIHLFKKKAAQICREYPRQAKVIKKQLRQLAVYEDQGLMDIDLVSGAFGALMEDLFVIREDYWEENLRKFGFYLGKFIYIMDAYDDLQKDRESGAYNPLKQTRENCRSEEEYEQTVRQMLIMMMGEATGAFEKLPCLQDEAILRNILYRGVWTRFDKIQKERQEIQEKNGK</sequence>
<dbReference type="Proteomes" id="UP000823893">
    <property type="component" value="Unassembled WGS sequence"/>
</dbReference>
<dbReference type="EMBL" id="DWWV01000088">
    <property type="protein sequence ID" value="HJC10538.1"/>
    <property type="molecule type" value="Genomic_DNA"/>
</dbReference>
<gene>
    <name evidence="1" type="ORF">H9935_06935</name>
</gene>
<accession>A0A9D2N5V5</accession>
<reference evidence="1" key="1">
    <citation type="journal article" date="2021" name="PeerJ">
        <title>Extensive microbial diversity within the chicken gut microbiome revealed by metagenomics and culture.</title>
        <authorList>
            <person name="Gilroy R."/>
            <person name="Ravi A."/>
            <person name="Getino M."/>
            <person name="Pursley I."/>
            <person name="Horton D.L."/>
            <person name="Alikhan N.F."/>
            <person name="Baker D."/>
            <person name="Gharbi K."/>
            <person name="Hall N."/>
            <person name="Watson M."/>
            <person name="Adriaenssens E.M."/>
            <person name="Foster-Nyarko E."/>
            <person name="Jarju S."/>
            <person name="Secka A."/>
            <person name="Antonio M."/>
            <person name="Oren A."/>
            <person name="Chaudhuri R.R."/>
            <person name="La Ragione R."/>
            <person name="Hildebrand F."/>
            <person name="Pallen M.J."/>
        </authorList>
    </citation>
    <scope>NUCLEOTIDE SEQUENCE</scope>
    <source>
        <strain evidence="1">ChiSxjej6B18-287</strain>
    </source>
</reference>
<dbReference type="InterPro" id="IPR043740">
    <property type="entry name" value="DUF5685"/>
</dbReference>
<evidence type="ECO:0000313" key="2">
    <source>
        <dbReference type="Proteomes" id="UP000823893"/>
    </source>
</evidence>
<organism evidence="1 2">
    <name type="scientific">Candidatus Blautia merdigallinarum</name>
    <dbReference type="NCBI Taxonomy" id="2838495"/>
    <lineage>
        <taxon>Bacteria</taxon>
        <taxon>Bacillati</taxon>
        <taxon>Bacillota</taxon>
        <taxon>Clostridia</taxon>
        <taxon>Lachnospirales</taxon>
        <taxon>Lachnospiraceae</taxon>
        <taxon>Blautia</taxon>
    </lineage>
</organism>